<dbReference type="EMBL" id="JAHXZJ010000001">
    <property type="protein sequence ID" value="KAH0566743.1"/>
    <property type="molecule type" value="Genomic_DNA"/>
</dbReference>
<reference evidence="1 2" key="1">
    <citation type="journal article" date="2021" name="J. Hered.">
        <title>A chromosome-level genome assembly of the parasitoid wasp, Cotesia glomerata (Hymenoptera: Braconidae).</title>
        <authorList>
            <person name="Pinto B.J."/>
            <person name="Weis J.J."/>
            <person name="Gamble T."/>
            <person name="Ode P.J."/>
            <person name="Paul R."/>
            <person name="Zaspel J.M."/>
        </authorList>
    </citation>
    <scope>NUCLEOTIDE SEQUENCE [LARGE SCALE GENOMIC DNA]</scope>
    <source>
        <strain evidence="1">CgM1</strain>
    </source>
</reference>
<comment type="caution">
    <text evidence="1">The sequence shown here is derived from an EMBL/GenBank/DDBJ whole genome shotgun (WGS) entry which is preliminary data.</text>
</comment>
<accession>A0AAV7J578</accession>
<name>A0AAV7J578_COTGL</name>
<keyword evidence="2" id="KW-1185">Reference proteome</keyword>
<evidence type="ECO:0000313" key="1">
    <source>
        <dbReference type="EMBL" id="KAH0566743.1"/>
    </source>
</evidence>
<organism evidence="1 2">
    <name type="scientific">Cotesia glomerata</name>
    <name type="common">Lepidopteran parasitic wasp</name>
    <name type="synonym">Apanteles glomeratus</name>
    <dbReference type="NCBI Taxonomy" id="32391"/>
    <lineage>
        <taxon>Eukaryota</taxon>
        <taxon>Metazoa</taxon>
        <taxon>Ecdysozoa</taxon>
        <taxon>Arthropoda</taxon>
        <taxon>Hexapoda</taxon>
        <taxon>Insecta</taxon>
        <taxon>Pterygota</taxon>
        <taxon>Neoptera</taxon>
        <taxon>Endopterygota</taxon>
        <taxon>Hymenoptera</taxon>
        <taxon>Apocrita</taxon>
        <taxon>Ichneumonoidea</taxon>
        <taxon>Braconidae</taxon>
        <taxon>Microgastrinae</taxon>
        <taxon>Cotesia</taxon>
    </lineage>
</organism>
<dbReference type="Proteomes" id="UP000826195">
    <property type="component" value="Unassembled WGS sequence"/>
</dbReference>
<gene>
    <name evidence="1" type="ORF">KQX54_003728</name>
</gene>
<protein>
    <submittedName>
        <fullName evidence="1">Uncharacterized protein</fullName>
    </submittedName>
</protein>
<dbReference type="AlphaFoldDB" id="A0AAV7J578"/>
<proteinExistence type="predicted"/>
<sequence>MYRIEIKMEGIFLRDILIRGIRLLSSQGSHTRMDGISIERCRAQITRFSLTSVKPIERTNLAQVRHQPEEYDDDGSGGVTLRKFILVMLNPSV</sequence>
<evidence type="ECO:0000313" key="2">
    <source>
        <dbReference type="Proteomes" id="UP000826195"/>
    </source>
</evidence>